<dbReference type="InterPro" id="IPR025856">
    <property type="entry name" value="HeH/LEM_domain"/>
</dbReference>
<evidence type="ECO:0000256" key="6">
    <source>
        <dbReference type="ARBA" id="ARBA00023242"/>
    </source>
</evidence>
<feature type="domain" description="Man1/Src1-like C-terminal" evidence="10">
    <location>
        <begin position="370"/>
        <end position="666"/>
    </location>
</feature>
<feature type="compositionally biased region" description="Basic and acidic residues" evidence="8">
    <location>
        <begin position="146"/>
        <end position="155"/>
    </location>
</feature>
<evidence type="ECO:0000259" key="11">
    <source>
        <dbReference type="Pfam" id="PF12949"/>
    </source>
</evidence>
<keyword evidence="5 9" id="KW-0472">Membrane</keyword>
<comment type="subcellular location">
    <subcellularLocation>
        <location evidence="1">Nucleus inner membrane</location>
    </subcellularLocation>
</comment>
<dbReference type="InterPro" id="IPR041885">
    <property type="entry name" value="MAN1_winged_helix_dom"/>
</dbReference>
<dbReference type="Pfam" id="PF09402">
    <property type="entry name" value="MSC"/>
    <property type="match status" value="1"/>
</dbReference>
<evidence type="ECO:0000256" key="2">
    <source>
        <dbReference type="ARBA" id="ARBA00022553"/>
    </source>
</evidence>
<evidence type="ECO:0008006" key="14">
    <source>
        <dbReference type="Google" id="ProtNLM"/>
    </source>
</evidence>
<evidence type="ECO:0000313" key="13">
    <source>
        <dbReference type="Proteomes" id="UP000027586"/>
    </source>
</evidence>
<organism evidence="12 13">
    <name type="scientific">Lichtheimia corymbifera JMRC:FSU:9682</name>
    <dbReference type="NCBI Taxonomy" id="1263082"/>
    <lineage>
        <taxon>Eukaryota</taxon>
        <taxon>Fungi</taxon>
        <taxon>Fungi incertae sedis</taxon>
        <taxon>Mucoromycota</taxon>
        <taxon>Mucoromycotina</taxon>
        <taxon>Mucoromycetes</taxon>
        <taxon>Mucorales</taxon>
        <taxon>Lichtheimiaceae</taxon>
        <taxon>Lichtheimia</taxon>
    </lineage>
</organism>
<evidence type="ECO:0000256" key="7">
    <source>
        <dbReference type="SAM" id="Coils"/>
    </source>
</evidence>
<evidence type="ECO:0000256" key="3">
    <source>
        <dbReference type="ARBA" id="ARBA00022692"/>
    </source>
</evidence>
<dbReference type="PANTHER" id="PTHR47808">
    <property type="entry name" value="INNER NUCLEAR MEMBRANE PROTEIN HEH2-RELATED"/>
    <property type="match status" value="1"/>
</dbReference>
<keyword evidence="3 9" id="KW-0812">Transmembrane</keyword>
<keyword evidence="2" id="KW-0597">Phosphoprotein</keyword>
<dbReference type="CDD" id="cd12935">
    <property type="entry name" value="LEM_like"/>
    <property type="match status" value="1"/>
</dbReference>
<feature type="domain" description="HeH/LEM" evidence="11">
    <location>
        <begin position="43"/>
        <end position="76"/>
    </location>
</feature>
<accession>A0A068SDZ9</accession>
<dbReference type="VEuPathDB" id="FungiDB:LCOR_11028.1"/>
<keyword evidence="6" id="KW-0539">Nucleus</keyword>
<feature type="coiled-coil region" evidence="7">
    <location>
        <begin position="579"/>
        <end position="606"/>
    </location>
</feature>
<keyword evidence="7" id="KW-0175">Coiled coil</keyword>
<dbReference type="Pfam" id="PF12949">
    <property type="entry name" value="HeH"/>
    <property type="match status" value="1"/>
</dbReference>
<dbReference type="AlphaFoldDB" id="A0A068SDZ9"/>
<sequence>MSGGRNVSLVQSYFCCWSTTPWKMAEQDDVPSELYYLDPEFPPRSLKTYQLKTILASHDIAVPAKSKKADLIKLFQVHVEPRRDDIIAEYKERQEEKERQQKEQEENLGRGRRQWIPSRRVKEAMELEQTPKKRSVKNNDNDEEDARQPLRDKDGFVIPELPAHKRTQSTTKEPSFTAQDSFASSDEDLEKDQKMTRDKVKRKRPSPQPPQQPEQKQQQQPVISTRRSTRGTFTAQDSFASSDEESDLNTKVEKLHQRRAVKVTRRRPAPVAKTTESPKKKPNDGGDEESDDDEEYKADSSDREDDEVESVDQGGTNLLDEVAWLVEDNAMHETRILGKPRSEWYMLLGYLFRAYLGLVCVALLGTAVVVSTRAYNGYCDSGQDGVSHISCIPCPDHGVCSNGQLQCPPLYHIYRPWYNAHGLLPIADECLRDSAMGRAIDSTEKQIKRILARAQGKEVCEQVQMGGRLDDSAVARMNATELHDTLLQMQLATDQEIDTDTFPLVVSNAIDQALEDPTIQKTEIDGLPYYSTSNADMPLWCSATVLLLHVPTRTKYISIGVFIGFWMVIYAVYKYQQHYKRSQRTKAKLDQILNALQEQLKKHKDHPESYDRGIPVSQLRIQTSAGRVNQGDEVKDWLRVVHQVNKHPQVRRGHREVAGELCEIWELAL</sequence>
<evidence type="ECO:0000256" key="9">
    <source>
        <dbReference type="SAM" id="Phobius"/>
    </source>
</evidence>
<dbReference type="Proteomes" id="UP000027586">
    <property type="component" value="Unassembled WGS sequence"/>
</dbReference>
<reference evidence="12" key="1">
    <citation type="submission" date="2013-08" db="EMBL/GenBank/DDBJ databases">
        <title>Gene expansion shapes genome architecture in the human pathogen Lichtheimia corymbifera: an evolutionary genomics analysis in the ancient terrestrial Mucorales (Mucoromycotina).</title>
        <authorList>
            <person name="Schwartze V.U."/>
            <person name="Winter S."/>
            <person name="Shelest E."/>
            <person name="Marcet-Houben M."/>
            <person name="Horn F."/>
            <person name="Wehner S."/>
            <person name="Hoffmann K."/>
            <person name="Riege K."/>
            <person name="Sammeth M."/>
            <person name="Nowrousian M."/>
            <person name="Valiante V."/>
            <person name="Linde J."/>
            <person name="Jacobsen I.D."/>
            <person name="Marz M."/>
            <person name="Brakhage A.A."/>
            <person name="Gabaldon T."/>
            <person name="Bocker S."/>
            <person name="Voigt K."/>
        </authorList>
    </citation>
    <scope>NUCLEOTIDE SEQUENCE [LARGE SCALE GENOMIC DNA]</scope>
    <source>
        <strain evidence="12">FSU 9682</strain>
    </source>
</reference>
<feature type="region of interest" description="Disordered" evidence="8">
    <location>
        <begin position="92"/>
        <end position="313"/>
    </location>
</feature>
<evidence type="ECO:0000313" key="12">
    <source>
        <dbReference type="EMBL" id="CDH60240.1"/>
    </source>
</evidence>
<feature type="compositionally biased region" description="Polar residues" evidence="8">
    <location>
        <begin position="222"/>
        <end position="241"/>
    </location>
</feature>
<feature type="compositionally biased region" description="Polar residues" evidence="8">
    <location>
        <begin position="168"/>
        <end position="184"/>
    </location>
</feature>
<keyword evidence="4 9" id="KW-1133">Transmembrane helix</keyword>
<keyword evidence="13" id="KW-1185">Reference proteome</keyword>
<evidence type="ECO:0000259" key="10">
    <source>
        <dbReference type="Pfam" id="PF09402"/>
    </source>
</evidence>
<dbReference type="PANTHER" id="PTHR47808:SF2">
    <property type="entry name" value="LEM DOMAIN-CONTAINING PROTEIN 2"/>
    <property type="match status" value="1"/>
</dbReference>
<dbReference type="Gene3D" id="1.10.10.1180">
    <property type="entry name" value="MAN1, winged-helix domain"/>
    <property type="match status" value="1"/>
</dbReference>
<dbReference type="EMBL" id="CBTN010000086">
    <property type="protein sequence ID" value="CDH60240.1"/>
    <property type="molecule type" value="Genomic_DNA"/>
</dbReference>
<name>A0A068SDZ9_9FUNG</name>
<proteinExistence type="predicted"/>
<protein>
    <recommendedName>
        <fullName evidence="14">Man1/Src1 C-terminal domain-containing protein</fullName>
    </recommendedName>
</protein>
<feature type="compositionally biased region" description="Basic and acidic residues" evidence="8">
    <location>
        <begin position="120"/>
        <end position="131"/>
    </location>
</feature>
<dbReference type="GO" id="GO:0005637">
    <property type="term" value="C:nuclear inner membrane"/>
    <property type="evidence" value="ECO:0007669"/>
    <property type="project" value="UniProtKB-SubCell"/>
</dbReference>
<dbReference type="GO" id="GO:0003682">
    <property type="term" value="F:chromatin binding"/>
    <property type="evidence" value="ECO:0007669"/>
    <property type="project" value="InterPro"/>
</dbReference>
<feature type="compositionally biased region" description="Acidic residues" evidence="8">
    <location>
        <begin position="285"/>
        <end position="310"/>
    </location>
</feature>
<dbReference type="OrthoDB" id="2503928at2759"/>
<feature type="transmembrane region" description="Helical" evidence="9">
    <location>
        <begin position="556"/>
        <end position="573"/>
    </location>
</feature>
<comment type="caution">
    <text evidence="12">The sequence shown here is derived from an EMBL/GenBank/DDBJ whole genome shotgun (WGS) entry which is preliminary data.</text>
</comment>
<feature type="compositionally biased region" description="Basic residues" evidence="8">
    <location>
        <begin position="256"/>
        <end position="268"/>
    </location>
</feature>
<gene>
    <name evidence="12" type="ORF">LCOR_11028.1</name>
</gene>
<dbReference type="GO" id="GO:0034399">
    <property type="term" value="C:nuclear periphery"/>
    <property type="evidence" value="ECO:0007669"/>
    <property type="project" value="TreeGrafter"/>
</dbReference>
<evidence type="ECO:0000256" key="1">
    <source>
        <dbReference type="ARBA" id="ARBA00004540"/>
    </source>
</evidence>
<feature type="compositionally biased region" description="Basic and acidic residues" evidence="8">
    <location>
        <begin position="92"/>
        <end position="109"/>
    </location>
</feature>
<dbReference type="GO" id="GO:0005783">
    <property type="term" value="C:endoplasmic reticulum"/>
    <property type="evidence" value="ECO:0007669"/>
    <property type="project" value="TreeGrafter"/>
</dbReference>
<dbReference type="STRING" id="1263082.A0A068SDZ9"/>
<dbReference type="InterPro" id="IPR044780">
    <property type="entry name" value="Heh2/Src1"/>
</dbReference>
<evidence type="ECO:0000256" key="8">
    <source>
        <dbReference type="SAM" id="MobiDB-lite"/>
    </source>
</evidence>
<evidence type="ECO:0000256" key="5">
    <source>
        <dbReference type="ARBA" id="ARBA00023136"/>
    </source>
</evidence>
<evidence type="ECO:0000256" key="4">
    <source>
        <dbReference type="ARBA" id="ARBA00022989"/>
    </source>
</evidence>
<dbReference type="InterPro" id="IPR018996">
    <property type="entry name" value="Man1/Src1-like_C"/>
</dbReference>
<dbReference type="GO" id="GO:0071763">
    <property type="term" value="P:nuclear membrane organization"/>
    <property type="evidence" value="ECO:0007669"/>
    <property type="project" value="TreeGrafter"/>
</dbReference>